<name>A0A3N2DDU0_9GAMM</name>
<gene>
    <name evidence="4" type="ORF">EDC56_3630</name>
</gene>
<dbReference type="SUPFAM" id="SSF46689">
    <property type="entry name" value="Homeodomain-like"/>
    <property type="match status" value="1"/>
</dbReference>
<reference evidence="4 5" key="1">
    <citation type="submission" date="2018-11" db="EMBL/GenBank/DDBJ databases">
        <title>Genomic Encyclopedia of Type Strains, Phase IV (KMG-IV): sequencing the most valuable type-strain genomes for metagenomic binning, comparative biology and taxonomic classification.</title>
        <authorList>
            <person name="Goeker M."/>
        </authorList>
    </citation>
    <scope>NUCLEOTIDE SEQUENCE [LARGE SCALE GENOMIC DNA]</scope>
    <source>
        <strain evidence="4 5">DSM 100316</strain>
    </source>
</reference>
<accession>A0A3N2DDU0</accession>
<keyword evidence="1 2" id="KW-0238">DNA-binding</keyword>
<dbReference type="EMBL" id="RKHR01000008">
    <property type="protein sequence ID" value="ROR97961.1"/>
    <property type="molecule type" value="Genomic_DNA"/>
</dbReference>
<dbReference type="RefSeq" id="WP_123713956.1">
    <property type="nucleotide sequence ID" value="NZ_RKHR01000008.1"/>
</dbReference>
<dbReference type="PROSITE" id="PS50977">
    <property type="entry name" value="HTH_TETR_2"/>
    <property type="match status" value="1"/>
</dbReference>
<evidence type="ECO:0000259" key="3">
    <source>
        <dbReference type="PROSITE" id="PS50977"/>
    </source>
</evidence>
<dbReference type="InterPro" id="IPR009057">
    <property type="entry name" value="Homeodomain-like_sf"/>
</dbReference>
<dbReference type="Gene3D" id="1.10.357.10">
    <property type="entry name" value="Tetracycline Repressor, domain 2"/>
    <property type="match status" value="1"/>
</dbReference>
<protein>
    <submittedName>
        <fullName evidence="4">AcrR family transcriptional regulator</fullName>
    </submittedName>
</protein>
<dbReference type="AlphaFoldDB" id="A0A3N2DDU0"/>
<feature type="DNA-binding region" description="H-T-H motif" evidence="2">
    <location>
        <begin position="33"/>
        <end position="52"/>
    </location>
</feature>
<proteinExistence type="predicted"/>
<dbReference type="Proteomes" id="UP000275394">
    <property type="component" value="Unassembled WGS sequence"/>
</dbReference>
<keyword evidence="5" id="KW-1185">Reference proteome</keyword>
<feature type="domain" description="HTH tetR-type" evidence="3">
    <location>
        <begin position="10"/>
        <end position="70"/>
    </location>
</feature>
<comment type="caution">
    <text evidence="4">The sequence shown here is derived from an EMBL/GenBank/DDBJ whole genome shotgun (WGS) entry which is preliminary data.</text>
</comment>
<organism evidence="4 5">
    <name type="scientific">Sinobacterium caligoides</name>
    <dbReference type="NCBI Taxonomy" id="933926"/>
    <lineage>
        <taxon>Bacteria</taxon>
        <taxon>Pseudomonadati</taxon>
        <taxon>Pseudomonadota</taxon>
        <taxon>Gammaproteobacteria</taxon>
        <taxon>Cellvibrionales</taxon>
        <taxon>Spongiibacteraceae</taxon>
        <taxon>Sinobacterium</taxon>
    </lineage>
</organism>
<evidence type="ECO:0000256" key="2">
    <source>
        <dbReference type="PROSITE-ProRule" id="PRU00335"/>
    </source>
</evidence>
<evidence type="ECO:0000313" key="5">
    <source>
        <dbReference type="Proteomes" id="UP000275394"/>
    </source>
</evidence>
<dbReference type="GO" id="GO:0003677">
    <property type="term" value="F:DNA binding"/>
    <property type="evidence" value="ECO:0007669"/>
    <property type="project" value="UniProtKB-UniRule"/>
</dbReference>
<sequence>MSDRRARRLQETHDRIVQALEDYLSAEMDTGITIDELCERADVARKTFYNHFSGLDQPYMELTLRHIVALDGQNSADAERQAQGLMERFDLFCRYGMRDAERWGWLHWNLLIYGLQATYKMDEESAAVVRTMIQARSEHLFGAAARSGELDGCYSAEVLGEFTKGIETGIAQDDALKYLQLPAGADIAALSSQRVDNYDEFRRMMLALLSKHMTPPAGSVS</sequence>
<dbReference type="InterPro" id="IPR001647">
    <property type="entry name" value="HTH_TetR"/>
</dbReference>
<evidence type="ECO:0000256" key="1">
    <source>
        <dbReference type="ARBA" id="ARBA00023125"/>
    </source>
</evidence>
<dbReference type="OrthoDB" id="9811084at2"/>
<evidence type="ECO:0000313" key="4">
    <source>
        <dbReference type="EMBL" id="ROR97961.1"/>
    </source>
</evidence>